<dbReference type="Proteomes" id="UP001597371">
    <property type="component" value="Unassembled WGS sequence"/>
</dbReference>
<dbReference type="Gene3D" id="3.50.50.60">
    <property type="entry name" value="FAD/NAD(P)-binding domain"/>
    <property type="match status" value="1"/>
</dbReference>
<feature type="domain" description="FAD dependent oxidoreductase" evidence="2">
    <location>
        <begin position="23"/>
        <end position="70"/>
    </location>
</feature>
<dbReference type="InterPro" id="IPR036188">
    <property type="entry name" value="FAD/NAD-bd_sf"/>
</dbReference>
<gene>
    <name evidence="3" type="ORF">ACFSKQ_12070</name>
</gene>
<dbReference type="EMBL" id="JBHUIJ010000015">
    <property type="protein sequence ID" value="MFD2238191.1"/>
    <property type="molecule type" value="Genomic_DNA"/>
</dbReference>
<dbReference type="SUPFAM" id="SSF51971">
    <property type="entry name" value="Nucleotide-binding domain"/>
    <property type="match status" value="1"/>
</dbReference>
<dbReference type="RefSeq" id="WP_209738962.1">
    <property type="nucleotide sequence ID" value="NZ_JBHUIJ010000015.1"/>
</dbReference>
<name>A0ABW5CPG1_9HYPH</name>
<organism evidence="3 4">
    <name type="scientific">Aureimonas populi</name>
    <dbReference type="NCBI Taxonomy" id="1701758"/>
    <lineage>
        <taxon>Bacteria</taxon>
        <taxon>Pseudomonadati</taxon>
        <taxon>Pseudomonadota</taxon>
        <taxon>Alphaproteobacteria</taxon>
        <taxon>Hyphomicrobiales</taxon>
        <taxon>Aurantimonadaceae</taxon>
        <taxon>Aureimonas</taxon>
    </lineage>
</organism>
<keyword evidence="1" id="KW-0560">Oxidoreductase</keyword>
<keyword evidence="4" id="KW-1185">Reference proteome</keyword>
<proteinExistence type="predicted"/>
<evidence type="ECO:0000259" key="2">
    <source>
        <dbReference type="Pfam" id="PF01266"/>
    </source>
</evidence>
<accession>A0ABW5CPG1</accession>
<protein>
    <submittedName>
        <fullName evidence="3">FAD-dependent oxidoreductase</fullName>
    </submittedName>
</protein>
<evidence type="ECO:0000313" key="4">
    <source>
        <dbReference type="Proteomes" id="UP001597371"/>
    </source>
</evidence>
<sequence>MSELWSFWIGSVNEVAGVNTSRTAVVGAGIVRMSCALWLQRVGREVIVVDSNEPGSGASYGNAGCLNGSSIVPMSLPGMRSSIPSGWLPSFANHGSDRVKTANRETTLLRDLGIEGKR</sequence>
<dbReference type="Pfam" id="PF01266">
    <property type="entry name" value="DAO"/>
    <property type="match status" value="1"/>
</dbReference>
<evidence type="ECO:0000313" key="3">
    <source>
        <dbReference type="EMBL" id="MFD2238191.1"/>
    </source>
</evidence>
<evidence type="ECO:0000256" key="1">
    <source>
        <dbReference type="ARBA" id="ARBA00023002"/>
    </source>
</evidence>
<dbReference type="InterPro" id="IPR006076">
    <property type="entry name" value="FAD-dep_OxRdtase"/>
</dbReference>
<reference evidence="4" key="1">
    <citation type="journal article" date="2019" name="Int. J. Syst. Evol. Microbiol.">
        <title>The Global Catalogue of Microorganisms (GCM) 10K type strain sequencing project: providing services to taxonomists for standard genome sequencing and annotation.</title>
        <authorList>
            <consortium name="The Broad Institute Genomics Platform"/>
            <consortium name="The Broad Institute Genome Sequencing Center for Infectious Disease"/>
            <person name="Wu L."/>
            <person name="Ma J."/>
        </authorList>
    </citation>
    <scope>NUCLEOTIDE SEQUENCE [LARGE SCALE GENOMIC DNA]</scope>
    <source>
        <strain evidence="4">ZS-35-S2</strain>
    </source>
</reference>
<comment type="caution">
    <text evidence="3">The sequence shown here is derived from an EMBL/GenBank/DDBJ whole genome shotgun (WGS) entry which is preliminary data.</text>
</comment>